<keyword evidence="6" id="KW-1185">Reference proteome</keyword>
<sequence>MIPASLKTKPAAHGCCGTDLRVEMKIKTLLAAAIAVGAATSLSHGGEKTNYGQVIAAHSAKKSAEKAEKGEAAPNLLRTIIRGGKGSQASEVDMTTTASIKPAKPARAEKKVTAKSSKKKTTVKTTVRTSGKSSKGSKSAKGGSYQTIIAQYASAYGVPVSLANAVVRVESNYRANARGAAGEIGLMQIKPATARMMGYRGSAKGLYNPDTNIKYGMKYLAKAHKLGGGTTCGTILKYNAGHGAKRMNPISSRYCSKVKRILGR</sequence>
<feature type="compositionally biased region" description="Polar residues" evidence="3">
    <location>
        <begin position="87"/>
        <end position="99"/>
    </location>
</feature>
<dbReference type="InterPro" id="IPR023346">
    <property type="entry name" value="Lysozyme-like_dom_sf"/>
</dbReference>
<gene>
    <name evidence="5" type="ORF">SAMN05216452_0907</name>
</gene>
<dbReference type="Pfam" id="PF01464">
    <property type="entry name" value="SLT"/>
    <property type="match status" value="1"/>
</dbReference>
<evidence type="ECO:0000256" key="2">
    <source>
        <dbReference type="ARBA" id="ARBA00009387"/>
    </source>
</evidence>
<dbReference type="SUPFAM" id="SSF53955">
    <property type="entry name" value="Lysozyme-like"/>
    <property type="match status" value="1"/>
</dbReference>
<dbReference type="EMBL" id="FNSL01000001">
    <property type="protein sequence ID" value="SEB40303.1"/>
    <property type="molecule type" value="Genomic_DNA"/>
</dbReference>
<feature type="region of interest" description="Disordered" evidence="3">
    <location>
        <begin position="87"/>
        <end position="141"/>
    </location>
</feature>
<feature type="domain" description="Transglycosylase SLT" evidence="4">
    <location>
        <begin position="149"/>
        <end position="246"/>
    </location>
</feature>
<organism evidence="5 6">
    <name type="scientific">Nitratireductor aquibiodomus</name>
    <dbReference type="NCBI Taxonomy" id="204799"/>
    <lineage>
        <taxon>Bacteria</taxon>
        <taxon>Pseudomonadati</taxon>
        <taxon>Pseudomonadota</taxon>
        <taxon>Alphaproteobacteria</taxon>
        <taxon>Hyphomicrobiales</taxon>
        <taxon>Phyllobacteriaceae</taxon>
        <taxon>Nitratireductor</taxon>
    </lineage>
</organism>
<proteinExistence type="inferred from homology"/>
<dbReference type="PANTHER" id="PTHR37423:SF2">
    <property type="entry name" value="MEMBRANE-BOUND LYTIC MUREIN TRANSGLYCOSYLASE C"/>
    <property type="match status" value="1"/>
</dbReference>
<dbReference type="AlphaFoldDB" id="A0A1H4J235"/>
<name>A0A1H4J235_9HYPH</name>
<dbReference type="Gene3D" id="1.10.530.10">
    <property type="match status" value="1"/>
</dbReference>
<evidence type="ECO:0000313" key="5">
    <source>
        <dbReference type="EMBL" id="SEB40303.1"/>
    </source>
</evidence>
<comment type="similarity">
    <text evidence="2">Belongs to the virb1 family.</text>
</comment>
<reference evidence="6" key="1">
    <citation type="submission" date="2016-10" db="EMBL/GenBank/DDBJ databases">
        <authorList>
            <person name="Varghese N."/>
            <person name="Submissions S."/>
        </authorList>
    </citation>
    <scope>NUCLEOTIDE SEQUENCE [LARGE SCALE GENOMIC DNA]</scope>
    <source>
        <strain evidence="6">ES.061</strain>
    </source>
</reference>
<evidence type="ECO:0000259" key="4">
    <source>
        <dbReference type="Pfam" id="PF01464"/>
    </source>
</evidence>
<evidence type="ECO:0000256" key="1">
    <source>
        <dbReference type="ARBA" id="ARBA00007734"/>
    </source>
</evidence>
<dbReference type="Proteomes" id="UP000199064">
    <property type="component" value="Unassembled WGS sequence"/>
</dbReference>
<dbReference type="PANTHER" id="PTHR37423">
    <property type="entry name" value="SOLUBLE LYTIC MUREIN TRANSGLYCOSYLASE-RELATED"/>
    <property type="match status" value="1"/>
</dbReference>
<comment type="similarity">
    <text evidence="1">Belongs to the transglycosylase Slt family.</text>
</comment>
<evidence type="ECO:0000313" key="6">
    <source>
        <dbReference type="Proteomes" id="UP000199064"/>
    </source>
</evidence>
<feature type="compositionally biased region" description="Low complexity" evidence="3">
    <location>
        <begin position="123"/>
        <end position="141"/>
    </location>
</feature>
<protein>
    <submittedName>
        <fullName evidence="5">Soluble lytic murein transglycosylase</fullName>
    </submittedName>
</protein>
<accession>A0A1H4J235</accession>
<evidence type="ECO:0000256" key="3">
    <source>
        <dbReference type="SAM" id="MobiDB-lite"/>
    </source>
</evidence>
<dbReference type="InterPro" id="IPR008258">
    <property type="entry name" value="Transglycosylase_SLT_dom_1"/>
</dbReference>